<sequence length="366" mass="40372">MKERVNKIFSKMEEECDAIVLMNGQEPMLDASFYYACGIDSGLFEECVAILQPDGRSTLVTSQLEESAAKNSSAEIITYSTQKERDDAIKNVLKKSNKIGINNRGITYSSTQYLRKIIDNIEFINAGNALLKARMIKDSDEIEKIRSACKIASSVADSIPEVISCGKTEYELAAEIGYRMQKIGASSTSFDTIAAFGKSAAEPHHSPGKYKLQKEDMGLFDFGCRVSRYCSDITRTFAPVECSDLFKKVYETVLKAQYLAIEKIQPGICSADVDKVARDHIDSISEFKGKMIHSLGHGLGLDVHDGGSFSPKSQIILEENMVMTVEPGIYIPGWGGVRIEDDILVTKNGCEVLTHAKKELDDVKIA</sequence>
<dbReference type="RefSeq" id="WP_400194816.1">
    <property type="nucleotide sequence ID" value="NZ_CAYAYE010000014.1"/>
</dbReference>
<evidence type="ECO:0000256" key="3">
    <source>
        <dbReference type="RuleBase" id="RU000590"/>
    </source>
</evidence>
<proteinExistence type="inferred from homology"/>
<reference evidence="6" key="1">
    <citation type="submission" date="2016-03" db="EMBL/GenBank/DDBJ databases">
        <authorList>
            <person name="Borrel G."/>
            <person name="Mccann A."/>
            <person name="O'Toole P.W."/>
        </authorList>
    </citation>
    <scope>NUCLEOTIDE SEQUENCE</scope>
    <source>
        <strain evidence="6">183</strain>
    </source>
</reference>
<dbReference type="InterPro" id="IPR036005">
    <property type="entry name" value="Creatinase/aminopeptidase-like"/>
</dbReference>
<comment type="similarity">
    <text evidence="3">Belongs to the peptidase M24B family.</text>
</comment>
<dbReference type="InterPro" id="IPR000587">
    <property type="entry name" value="Creatinase_N"/>
</dbReference>
<dbReference type="Pfam" id="PF00557">
    <property type="entry name" value="Peptidase_M24"/>
    <property type="match status" value="1"/>
</dbReference>
<evidence type="ECO:0000313" key="7">
    <source>
        <dbReference type="Proteomes" id="UP000752814"/>
    </source>
</evidence>
<evidence type="ECO:0000259" key="5">
    <source>
        <dbReference type="Pfam" id="PF01321"/>
    </source>
</evidence>
<dbReference type="PROSITE" id="PS00491">
    <property type="entry name" value="PROLINE_PEPTIDASE"/>
    <property type="match status" value="1"/>
</dbReference>
<feature type="domain" description="Creatinase N-terminal" evidence="5">
    <location>
        <begin position="4"/>
        <end position="136"/>
    </location>
</feature>
<dbReference type="PANTHER" id="PTHR46112:SF2">
    <property type="entry name" value="XAA-PRO AMINOPEPTIDASE P-RELATED"/>
    <property type="match status" value="1"/>
</dbReference>
<name>A0A8J8PDF6_9ARCH</name>
<dbReference type="InterPro" id="IPR001131">
    <property type="entry name" value="Peptidase_M24B_aminopep-P_CS"/>
</dbReference>
<evidence type="ECO:0000313" key="6">
    <source>
        <dbReference type="EMBL" id="TQS82925.1"/>
    </source>
</evidence>
<gene>
    <name evidence="6" type="ORF">A3207_03020</name>
</gene>
<dbReference type="Proteomes" id="UP000752814">
    <property type="component" value="Unassembled WGS sequence"/>
</dbReference>
<evidence type="ECO:0000259" key="4">
    <source>
        <dbReference type="Pfam" id="PF00557"/>
    </source>
</evidence>
<dbReference type="GO" id="GO:0016787">
    <property type="term" value="F:hydrolase activity"/>
    <property type="evidence" value="ECO:0007669"/>
    <property type="project" value="UniProtKB-KW"/>
</dbReference>
<dbReference type="Gene3D" id="3.90.230.10">
    <property type="entry name" value="Creatinase/methionine aminopeptidase superfamily"/>
    <property type="match status" value="1"/>
</dbReference>
<dbReference type="EMBL" id="LVVT01000014">
    <property type="protein sequence ID" value="TQS82925.1"/>
    <property type="molecule type" value="Genomic_DNA"/>
</dbReference>
<dbReference type="SUPFAM" id="SSF53092">
    <property type="entry name" value="Creatinase/prolidase N-terminal domain"/>
    <property type="match status" value="1"/>
</dbReference>
<dbReference type="CDD" id="cd01092">
    <property type="entry name" value="APP-like"/>
    <property type="match status" value="1"/>
</dbReference>
<keyword evidence="2" id="KW-0378">Hydrolase</keyword>
<evidence type="ECO:0000256" key="1">
    <source>
        <dbReference type="ARBA" id="ARBA00022723"/>
    </source>
</evidence>
<accession>A0A8J8PDF6</accession>
<protein>
    <recommendedName>
        <fullName evidence="8">Xaa-Pro dipeptidase</fullName>
    </recommendedName>
</protein>
<dbReference type="Gene3D" id="3.40.350.10">
    <property type="entry name" value="Creatinase/prolidase N-terminal domain"/>
    <property type="match status" value="1"/>
</dbReference>
<evidence type="ECO:0008006" key="8">
    <source>
        <dbReference type="Google" id="ProtNLM"/>
    </source>
</evidence>
<dbReference type="SUPFAM" id="SSF55920">
    <property type="entry name" value="Creatinase/aminopeptidase"/>
    <property type="match status" value="1"/>
</dbReference>
<organism evidence="6 7">
    <name type="scientific">Candidatus Methanomassiliicoccus intestinalis</name>
    <dbReference type="NCBI Taxonomy" id="1406512"/>
    <lineage>
        <taxon>Archaea</taxon>
        <taxon>Methanobacteriati</taxon>
        <taxon>Thermoplasmatota</taxon>
        <taxon>Thermoplasmata</taxon>
        <taxon>Methanomassiliicoccales</taxon>
        <taxon>Methanomassiliicoccaceae</taxon>
        <taxon>Methanomassiliicoccus</taxon>
    </lineage>
</organism>
<dbReference type="GO" id="GO:0046872">
    <property type="term" value="F:metal ion binding"/>
    <property type="evidence" value="ECO:0007669"/>
    <property type="project" value="UniProtKB-KW"/>
</dbReference>
<comment type="caution">
    <text evidence="6">The sequence shown here is derived from an EMBL/GenBank/DDBJ whole genome shotgun (WGS) entry which is preliminary data.</text>
</comment>
<evidence type="ECO:0000256" key="2">
    <source>
        <dbReference type="ARBA" id="ARBA00022801"/>
    </source>
</evidence>
<feature type="domain" description="Peptidase M24" evidence="4">
    <location>
        <begin position="143"/>
        <end position="347"/>
    </location>
</feature>
<dbReference type="InterPro" id="IPR050659">
    <property type="entry name" value="Peptidase_M24B"/>
</dbReference>
<keyword evidence="1 3" id="KW-0479">Metal-binding</keyword>
<dbReference type="PANTHER" id="PTHR46112">
    <property type="entry name" value="AMINOPEPTIDASE"/>
    <property type="match status" value="1"/>
</dbReference>
<dbReference type="Pfam" id="PF01321">
    <property type="entry name" value="Creatinase_N"/>
    <property type="match status" value="1"/>
</dbReference>
<dbReference type="InterPro" id="IPR000994">
    <property type="entry name" value="Pept_M24"/>
</dbReference>
<dbReference type="AlphaFoldDB" id="A0A8J8PDF6"/>
<dbReference type="InterPro" id="IPR029149">
    <property type="entry name" value="Creatin/AminoP/Spt16_N"/>
</dbReference>